<evidence type="ECO:0000256" key="1">
    <source>
        <dbReference type="ARBA" id="ARBA00022491"/>
    </source>
</evidence>
<dbReference type="CDD" id="cd06124">
    <property type="entry name" value="cupin_NimR-like_N"/>
    <property type="match status" value="1"/>
</dbReference>
<evidence type="ECO:0000256" key="2">
    <source>
        <dbReference type="ARBA" id="ARBA00023015"/>
    </source>
</evidence>
<evidence type="ECO:0000259" key="6">
    <source>
        <dbReference type="PROSITE" id="PS01124"/>
    </source>
</evidence>
<keyword evidence="3" id="KW-0238">DNA-binding</keyword>
<dbReference type="InterPro" id="IPR014710">
    <property type="entry name" value="RmlC-like_jellyroll"/>
</dbReference>
<gene>
    <name evidence="7" type="ORF">SAMN05444165_3038</name>
    <name evidence="8" type="ORF">SAMN05444168_5619</name>
</gene>
<dbReference type="Pfam" id="PF12833">
    <property type="entry name" value="HTH_18"/>
    <property type="match status" value="1"/>
</dbReference>
<protein>
    <submittedName>
        <fullName evidence="8">Transcriptional regulator, AraC family</fullName>
    </submittedName>
</protein>
<feature type="domain" description="HTH araC/xylS-type" evidence="6">
    <location>
        <begin position="175"/>
        <end position="275"/>
    </location>
</feature>
<dbReference type="SUPFAM" id="SSF51182">
    <property type="entry name" value="RmlC-like cupins"/>
    <property type="match status" value="1"/>
</dbReference>
<keyword evidence="10" id="KW-1185">Reference proteome</keyword>
<keyword evidence="4" id="KW-0010">Activator</keyword>
<proteinExistence type="predicted"/>
<dbReference type="GO" id="GO:0003700">
    <property type="term" value="F:DNA-binding transcription factor activity"/>
    <property type="evidence" value="ECO:0007669"/>
    <property type="project" value="InterPro"/>
</dbReference>
<accession>A0A1N6K0G1</accession>
<dbReference type="InterPro" id="IPR018060">
    <property type="entry name" value="HTH_AraC"/>
</dbReference>
<dbReference type="InterPro" id="IPR003313">
    <property type="entry name" value="AraC-bd"/>
</dbReference>
<evidence type="ECO:0000313" key="9">
    <source>
        <dbReference type="Proteomes" id="UP000184693"/>
    </source>
</evidence>
<dbReference type="SMART" id="SM00342">
    <property type="entry name" value="HTH_ARAC"/>
    <property type="match status" value="1"/>
</dbReference>
<keyword evidence="1" id="KW-0678">Repressor</keyword>
<dbReference type="Gene3D" id="1.10.10.60">
    <property type="entry name" value="Homeodomain-like"/>
    <property type="match status" value="1"/>
</dbReference>
<dbReference type="InterPro" id="IPR009057">
    <property type="entry name" value="Homeodomain-like_sf"/>
</dbReference>
<dbReference type="Proteomes" id="UP000184693">
    <property type="component" value="Unassembled WGS sequence"/>
</dbReference>
<dbReference type="Pfam" id="PF02311">
    <property type="entry name" value="AraC_binding"/>
    <property type="match status" value="1"/>
</dbReference>
<dbReference type="RefSeq" id="WP_367117612.1">
    <property type="nucleotide sequence ID" value="NZ_FSRM01000002.1"/>
</dbReference>
<keyword evidence="2" id="KW-0805">Transcription regulation</keyword>
<dbReference type="GO" id="GO:0043565">
    <property type="term" value="F:sequence-specific DNA binding"/>
    <property type="evidence" value="ECO:0007669"/>
    <property type="project" value="InterPro"/>
</dbReference>
<dbReference type="InterPro" id="IPR011051">
    <property type="entry name" value="RmlC_Cupin_sf"/>
</dbReference>
<name>A0A1N6K0G1_9BURK</name>
<evidence type="ECO:0000313" key="10">
    <source>
        <dbReference type="Proteomes" id="UP000185151"/>
    </source>
</evidence>
<dbReference type="Gene3D" id="2.60.120.10">
    <property type="entry name" value="Jelly Rolls"/>
    <property type="match status" value="1"/>
</dbReference>
<dbReference type="PANTHER" id="PTHR11019:SF159">
    <property type="entry name" value="TRANSCRIPTIONAL REGULATOR-RELATED"/>
    <property type="match status" value="1"/>
</dbReference>
<evidence type="ECO:0000313" key="7">
    <source>
        <dbReference type="EMBL" id="SIO42217.1"/>
    </source>
</evidence>
<keyword evidence="5" id="KW-0804">Transcription</keyword>
<dbReference type="PRINTS" id="PR00032">
    <property type="entry name" value="HTHARAC"/>
</dbReference>
<evidence type="ECO:0000256" key="3">
    <source>
        <dbReference type="ARBA" id="ARBA00023125"/>
    </source>
</evidence>
<dbReference type="SUPFAM" id="SSF46689">
    <property type="entry name" value="Homeodomain-like"/>
    <property type="match status" value="1"/>
</dbReference>
<dbReference type="EMBL" id="FSRM01000002">
    <property type="protein sequence ID" value="SIO49953.1"/>
    <property type="molecule type" value="Genomic_DNA"/>
</dbReference>
<evidence type="ECO:0000256" key="5">
    <source>
        <dbReference type="ARBA" id="ARBA00023163"/>
    </source>
</evidence>
<dbReference type="PROSITE" id="PS00041">
    <property type="entry name" value="HTH_ARAC_FAMILY_1"/>
    <property type="match status" value="1"/>
</dbReference>
<dbReference type="PROSITE" id="PS01124">
    <property type="entry name" value="HTH_ARAC_FAMILY_2"/>
    <property type="match status" value="1"/>
</dbReference>
<reference evidence="9 10" key="1">
    <citation type="submission" date="2016-11" db="EMBL/GenBank/DDBJ databases">
        <authorList>
            <person name="Jaros S."/>
            <person name="Januszkiewicz K."/>
            <person name="Wedrychowicz H."/>
        </authorList>
    </citation>
    <scope>NUCLEOTIDE SEQUENCE [LARGE SCALE GENOMIC DNA]</scope>
    <source>
        <strain evidence="8 9">GAS86</strain>
        <strain evidence="7 10">GAS95</strain>
    </source>
</reference>
<dbReference type="Proteomes" id="UP000185151">
    <property type="component" value="Unassembled WGS sequence"/>
</dbReference>
<dbReference type="FunFam" id="1.10.10.60:FF:000132">
    <property type="entry name" value="AraC family transcriptional regulator"/>
    <property type="match status" value="1"/>
</dbReference>
<dbReference type="PANTHER" id="PTHR11019">
    <property type="entry name" value="HTH-TYPE TRANSCRIPTIONAL REGULATOR NIMR"/>
    <property type="match status" value="1"/>
</dbReference>
<dbReference type="AlphaFoldDB" id="A0A1N6K0G1"/>
<dbReference type="InterPro" id="IPR018062">
    <property type="entry name" value="HTH_AraC-typ_CS"/>
</dbReference>
<dbReference type="EMBL" id="FSRU01000001">
    <property type="protein sequence ID" value="SIO42217.1"/>
    <property type="molecule type" value="Genomic_DNA"/>
</dbReference>
<organism evidence="8 9">
    <name type="scientific">Paraburkholderia phenazinium</name>
    <dbReference type="NCBI Taxonomy" id="60549"/>
    <lineage>
        <taxon>Bacteria</taxon>
        <taxon>Pseudomonadati</taxon>
        <taxon>Pseudomonadota</taxon>
        <taxon>Betaproteobacteria</taxon>
        <taxon>Burkholderiales</taxon>
        <taxon>Burkholderiaceae</taxon>
        <taxon>Paraburkholderia</taxon>
    </lineage>
</organism>
<dbReference type="InterPro" id="IPR020449">
    <property type="entry name" value="Tscrpt_reg_AraC-type_HTH"/>
</dbReference>
<evidence type="ECO:0000256" key="4">
    <source>
        <dbReference type="ARBA" id="ARBA00023159"/>
    </source>
</evidence>
<evidence type="ECO:0000313" key="8">
    <source>
        <dbReference type="EMBL" id="SIO49953.1"/>
    </source>
</evidence>
<sequence>MREIFDSGDLLRNSYTFRTMEIFRTIEDCQQSPREIAALASDYLHGYYFPPHRHLRAQLIHALSGVMTVISEHGSWVVPAGRAVWMPTGSDHAVRFFGDVSMRTVFVAPDARPGLPDACEVIEVSPFLREAIVAATRVPLDYELGGRDHRVMELILDELEAAPRLQLHVPMPRDPRLMCLCEQLIASPSGPVILADLAAGINVSERTLARMFHRELGMSFGQWLRRMRLLLSLPCLAAGASVLQVAMEHGYDSPSAFTAMFRRTLGIAPTAYLSGRK</sequence>